<evidence type="ECO:0000256" key="6">
    <source>
        <dbReference type="ARBA" id="ARBA00022692"/>
    </source>
</evidence>
<dbReference type="Proteomes" id="UP000886856">
    <property type="component" value="Unassembled WGS sequence"/>
</dbReference>
<dbReference type="GO" id="GO:0008982">
    <property type="term" value="F:protein-N(PI)-phosphohistidine-sugar phosphotransferase activity"/>
    <property type="evidence" value="ECO:0007669"/>
    <property type="project" value="InterPro"/>
</dbReference>
<dbReference type="PANTHER" id="PTHR30175">
    <property type="entry name" value="PHOSPHOTRANSFERASE SYSTEM TRANSPORT PROTEIN"/>
    <property type="match status" value="1"/>
</dbReference>
<dbReference type="PANTHER" id="PTHR30175:SF1">
    <property type="entry name" value="PTS SYSTEM ARBUTIN-, CELLOBIOSE-, AND SALICIN-SPECIFIC EIIBC COMPONENT-RELATED"/>
    <property type="match status" value="1"/>
</dbReference>
<name>A0A9D2HYS4_9LACT</name>
<feature type="domain" description="PTS EIIC type-1" evidence="10">
    <location>
        <begin position="1"/>
        <end position="329"/>
    </location>
</feature>
<keyword evidence="8 9" id="KW-0472">Membrane</keyword>
<dbReference type="GO" id="GO:0015771">
    <property type="term" value="P:trehalose transport"/>
    <property type="evidence" value="ECO:0007669"/>
    <property type="project" value="TreeGrafter"/>
</dbReference>
<dbReference type="GO" id="GO:0005886">
    <property type="term" value="C:plasma membrane"/>
    <property type="evidence" value="ECO:0007669"/>
    <property type="project" value="UniProtKB-SubCell"/>
</dbReference>
<comment type="caution">
    <text evidence="11">The sequence shown here is derived from an EMBL/GenBank/DDBJ whole genome shotgun (WGS) entry which is preliminary data.</text>
</comment>
<keyword evidence="5" id="KW-0598">Phosphotransferase system</keyword>
<feature type="transmembrane region" description="Helical" evidence="9">
    <location>
        <begin position="296"/>
        <end position="317"/>
    </location>
</feature>
<evidence type="ECO:0000256" key="5">
    <source>
        <dbReference type="ARBA" id="ARBA00022683"/>
    </source>
</evidence>
<feature type="transmembrane region" description="Helical" evidence="9">
    <location>
        <begin position="75"/>
        <end position="96"/>
    </location>
</feature>
<dbReference type="EMBL" id="DWYW01000038">
    <property type="protein sequence ID" value="HJA89516.1"/>
    <property type="molecule type" value="Genomic_DNA"/>
</dbReference>
<evidence type="ECO:0000256" key="4">
    <source>
        <dbReference type="ARBA" id="ARBA00022597"/>
    </source>
</evidence>
<keyword evidence="4" id="KW-0762">Sugar transport</keyword>
<protein>
    <submittedName>
        <fullName evidence="11">PTS transporter subunit EIIC</fullName>
    </submittedName>
</protein>
<dbReference type="InterPro" id="IPR003352">
    <property type="entry name" value="PTS_EIIC"/>
</dbReference>
<feature type="transmembrane region" description="Helical" evidence="9">
    <location>
        <begin position="225"/>
        <end position="243"/>
    </location>
</feature>
<feature type="transmembrane region" description="Helical" evidence="9">
    <location>
        <begin position="38"/>
        <end position="55"/>
    </location>
</feature>
<evidence type="ECO:0000256" key="7">
    <source>
        <dbReference type="ARBA" id="ARBA00022989"/>
    </source>
</evidence>
<dbReference type="GO" id="GO:0009401">
    <property type="term" value="P:phosphoenolpyruvate-dependent sugar phosphotransferase system"/>
    <property type="evidence" value="ECO:0007669"/>
    <property type="project" value="UniProtKB-KW"/>
</dbReference>
<evidence type="ECO:0000256" key="3">
    <source>
        <dbReference type="ARBA" id="ARBA00022475"/>
    </source>
</evidence>
<organism evidence="11 12">
    <name type="scientific">Candidatus Jeotgalibaca merdavium</name>
    <dbReference type="NCBI Taxonomy" id="2838627"/>
    <lineage>
        <taxon>Bacteria</taxon>
        <taxon>Bacillati</taxon>
        <taxon>Bacillota</taxon>
        <taxon>Bacilli</taxon>
        <taxon>Lactobacillales</taxon>
        <taxon>Carnobacteriaceae</taxon>
        <taxon>Jeotgalibaca</taxon>
    </lineage>
</organism>
<evidence type="ECO:0000256" key="9">
    <source>
        <dbReference type="SAM" id="Phobius"/>
    </source>
</evidence>
<reference evidence="11" key="2">
    <citation type="submission" date="2021-04" db="EMBL/GenBank/DDBJ databases">
        <authorList>
            <person name="Gilroy R."/>
        </authorList>
    </citation>
    <scope>NUCLEOTIDE SEQUENCE</scope>
    <source>
        <strain evidence="11">CHK171-505</strain>
    </source>
</reference>
<dbReference type="GO" id="GO:0090589">
    <property type="term" value="F:protein-phosphocysteine-trehalose phosphotransferase system transporter activity"/>
    <property type="evidence" value="ECO:0007669"/>
    <property type="project" value="TreeGrafter"/>
</dbReference>
<evidence type="ECO:0000256" key="1">
    <source>
        <dbReference type="ARBA" id="ARBA00004651"/>
    </source>
</evidence>
<evidence type="ECO:0000313" key="12">
    <source>
        <dbReference type="Proteomes" id="UP000886856"/>
    </source>
</evidence>
<evidence type="ECO:0000313" key="11">
    <source>
        <dbReference type="EMBL" id="HJA89516.1"/>
    </source>
</evidence>
<evidence type="ECO:0000256" key="8">
    <source>
        <dbReference type="ARBA" id="ARBA00023136"/>
    </source>
</evidence>
<feature type="transmembrane region" description="Helical" evidence="9">
    <location>
        <begin position="250"/>
        <end position="276"/>
    </location>
</feature>
<reference evidence="11" key="1">
    <citation type="journal article" date="2021" name="PeerJ">
        <title>Extensive microbial diversity within the chicken gut microbiome revealed by metagenomics and culture.</title>
        <authorList>
            <person name="Gilroy R."/>
            <person name="Ravi A."/>
            <person name="Getino M."/>
            <person name="Pursley I."/>
            <person name="Horton D.L."/>
            <person name="Alikhan N.F."/>
            <person name="Baker D."/>
            <person name="Gharbi K."/>
            <person name="Hall N."/>
            <person name="Watson M."/>
            <person name="Adriaenssens E.M."/>
            <person name="Foster-Nyarko E."/>
            <person name="Jarju S."/>
            <person name="Secka A."/>
            <person name="Antonio M."/>
            <person name="Oren A."/>
            <person name="Chaudhuri R.R."/>
            <person name="La Ragione R."/>
            <person name="Hildebrand F."/>
            <person name="Pallen M.J."/>
        </authorList>
    </citation>
    <scope>NUCLEOTIDE SEQUENCE</scope>
    <source>
        <strain evidence="11">CHK171-505</strain>
    </source>
</reference>
<feature type="transmembrane region" description="Helical" evidence="9">
    <location>
        <begin position="108"/>
        <end position="131"/>
    </location>
</feature>
<dbReference type="InterPro" id="IPR050558">
    <property type="entry name" value="PTS_Sugar-Specific_Components"/>
</dbReference>
<dbReference type="AlphaFoldDB" id="A0A9D2HYS4"/>
<sequence>MKWCRYFTRDCNFLQTTGVVHSDTAEDFILTRISSAKVFKTNAVLATCAALFLLHPDVVDAMELFPTSDFFGVPLYPGNYANSVIPIILIVWAQGYIERFFAKILPELIRGIFLPVFVLALTCIVGVIVLGPIGNFLGDLMGSGIGLLNQYANWLVMTILGAFGLFIVMAGGHYSLFPVVTVAISQNGFESFMAPGLLPSNLALAGACAAVILKSKNKDYRGYSLSATVTAILGVSQPGLYGVALPMKNVMIACIVGGGIGGLYAGITGFVSYALVNPGLAAIPAFISPDGSLTNLMNAVISMLIAFVIAFLIVYFMPYKDLSDADIEKITAE</sequence>
<dbReference type="Pfam" id="PF02378">
    <property type="entry name" value="PTS_EIIC"/>
    <property type="match status" value="1"/>
</dbReference>
<feature type="transmembrane region" description="Helical" evidence="9">
    <location>
        <begin position="151"/>
        <end position="171"/>
    </location>
</feature>
<comment type="subcellular location">
    <subcellularLocation>
        <location evidence="1">Cell membrane</location>
        <topology evidence="1">Multi-pass membrane protein</topology>
    </subcellularLocation>
</comment>
<keyword evidence="2" id="KW-0813">Transport</keyword>
<evidence type="ECO:0000256" key="2">
    <source>
        <dbReference type="ARBA" id="ARBA00022448"/>
    </source>
</evidence>
<feature type="transmembrane region" description="Helical" evidence="9">
    <location>
        <begin position="192"/>
        <end position="213"/>
    </location>
</feature>
<proteinExistence type="predicted"/>
<gene>
    <name evidence="11" type="ORF">H9948_01885</name>
</gene>
<accession>A0A9D2HYS4</accession>
<keyword evidence="6 9" id="KW-0812">Transmembrane</keyword>
<dbReference type="PROSITE" id="PS51103">
    <property type="entry name" value="PTS_EIIC_TYPE_1"/>
    <property type="match status" value="1"/>
</dbReference>
<dbReference type="InterPro" id="IPR013013">
    <property type="entry name" value="PTS_EIIC_1"/>
</dbReference>
<evidence type="ECO:0000259" key="10">
    <source>
        <dbReference type="PROSITE" id="PS51103"/>
    </source>
</evidence>
<keyword evidence="3" id="KW-1003">Cell membrane</keyword>
<keyword evidence="7 9" id="KW-1133">Transmembrane helix</keyword>